<dbReference type="InterPro" id="IPR014752">
    <property type="entry name" value="Arrestin-like_C"/>
</dbReference>
<dbReference type="OrthoDB" id="7789592at2759"/>
<evidence type="ECO:0000313" key="5">
    <source>
        <dbReference type="EMBL" id="CAG9797197.1"/>
    </source>
</evidence>
<name>A0A9N9WKS4_9DIPT</name>
<dbReference type="SMART" id="SM01017">
    <property type="entry name" value="Arrestin_C"/>
    <property type="match status" value="1"/>
</dbReference>
<proteinExistence type="inferred from homology"/>
<keyword evidence="6" id="KW-1185">Reference proteome</keyword>
<dbReference type="EMBL" id="OU895877">
    <property type="protein sequence ID" value="CAG9797197.1"/>
    <property type="molecule type" value="Genomic_DNA"/>
</dbReference>
<feature type="region of interest" description="Disordered" evidence="3">
    <location>
        <begin position="353"/>
        <end position="396"/>
    </location>
</feature>
<dbReference type="InterPro" id="IPR011021">
    <property type="entry name" value="Arrestin-like_N"/>
</dbReference>
<dbReference type="InterPro" id="IPR014756">
    <property type="entry name" value="Ig_E-set"/>
</dbReference>
<dbReference type="PANTHER" id="PTHR11188">
    <property type="entry name" value="ARRESTIN DOMAIN CONTAINING PROTEIN"/>
    <property type="match status" value="1"/>
</dbReference>
<evidence type="ECO:0000259" key="4">
    <source>
        <dbReference type="SMART" id="SM01017"/>
    </source>
</evidence>
<dbReference type="GO" id="GO:0005737">
    <property type="term" value="C:cytoplasm"/>
    <property type="evidence" value="ECO:0007669"/>
    <property type="project" value="TreeGrafter"/>
</dbReference>
<feature type="compositionally biased region" description="Low complexity" evidence="3">
    <location>
        <begin position="353"/>
        <end position="371"/>
    </location>
</feature>
<sequence length="396" mass="44948">MTNVEIKLESNSEGKNVFCPGHLLKGTVTLTLEENKKFRGLYIKIFGRAKVHWAENDGKRTGGGHVMSSIFTSKKVVHESVEILLDSTTYFFGELYGQDIQINQGIHQYNFECQLPDNLPYTLDMKYGSVAYYTESVLENSFGPYKTVRKTFTIVRFDDLNLFPELRKVRNIERVVTFGFALWKSKPLVMNAIISCTGFAVGQNVPVTIEYKNSSNVEILRSKVTLLRRVTYTSHDPIAKKVENEKIFVAYAAGVKQGESKSFNVKFYIPLSMKSSNRRYCPIIAIDYAIEVIGEVNGYHKNLTILFPITIASLPLRNNQLYTDPNNISRTPEIIDTRLNPLNELIQRQYSQQISQTSNLSNSTQTSKTTSVAENQLKSDMPPTFEEALSMSKPIR</sequence>
<feature type="domain" description="Arrestin C-terminal-like" evidence="4">
    <location>
        <begin position="184"/>
        <end position="316"/>
    </location>
</feature>
<dbReference type="SUPFAM" id="SSF81296">
    <property type="entry name" value="E set domains"/>
    <property type="match status" value="2"/>
</dbReference>
<dbReference type="PANTHER" id="PTHR11188:SF167">
    <property type="entry name" value="ARRESTIN C-TERMINAL-LIKE DOMAIN-CONTAINING PROTEIN-RELATED"/>
    <property type="match status" value="1"/>
</dbReference>
<gene>
    <name evidence="5" type="ORF">CHIRRI_LOCUS197</name>
</gene>
<accession>A0A9N9WKS4</accession>
<organism evidence="5 6">
    <name type="scientific">Chironomus riparius</name>
    <dbReference type="NCBI Taxonomy" id="315576"/>
    <lineage>
        <taxon>Eukaryota</taxon>
        <taxon>Metazoa</taxon>
        <taxon>Ecdysozoa</taxon>
        <taxon>Arthropoda</taxon>
        <taxon>Hexapoda</taxon>
        <taxon>Insecta</taxon>
        <taxon>Pterygota</taxon>
        <taxon>Neoptera</taxon>
        <taxon>Endopterygota</taxon>
        <taxon>Diptera</taxon>
        <taxon>Nematocera</taxon>
        <taxon>Chironomoidea</taxon>
        <taxon>Chironomidae</taxon>
        <taxon>Chironominae</taxon>
        <taxon>Chironomus</taxon>
    </lineage>
</organism>
<evidence type="ECO:0000256" key="2">
    <source>
        <dbReference type="ARBA" id="ARBA00022606"/>
    </source>
</evidence>
<dbReference type="Pfam" id="PF02752">
    <property type="entry name" value="Arrestin_C"/>
    <property type="match status" value="1"/>
</dbReference>
<reference evidence="5" key="2">
    <citation type="submission" date="2022-10" db="EMBL/GenBank/DDBJ databases">
        <authorList>
            <consortium name="ENA_rothamsted_submissions"/>
            <consortium name="culmorum"/>
            <person name="King R."/>
        </authorList>
    </citation>
    <scope>NUCLEOTIDE SEQUENCE</scope>
</reference>
<dbReference type="Gene3D" id="2.60.40.640">
    <property type="match status" value="2"/>
</dbReference>
<dbReference type="InterPro" id="IPR050357">
    <property type="entry name" value="Arrestin_domain-protein"/>
</dbReference>
<dbReference type="AlphaFoldDB" id="A0A9N9WKS4"/>
<dbReference type="Proteomes" id="UP001153620">
    <property type="component" value="Chromosome 1"/>
</dbReference>
<evidence type="ECO:0000313" key="6">
    <source>
        <dbReference type="Proteomes" id="UP001153620"/>
    </source>
</evidence>
<protein>
    <recommendedName>
        <fullName evidence="4">Arrestin C-terminal-like domain-containing protein</fullName>
    </recommendedName>
</protein>
<comment type="similarity">
    <text evidence="1">Belongs to the arrestin family.</text>
</comment>
<dbReference type="InterPro" id="IPR011022">
    <property type="entry name" value="Arrestin_C-like"/>
</dbReference>
<evidence type="ECO:0000256" key="1">
    <source>
        <dbReference type="ARBA" id="ARBA00005298"/>
    </source>
</evidence>
<evidence type="ECO:0000256" key="3">
    <source>
        <dbReference type="SAM" id="MobiDB-lite"/>
    </source>
</evidence>
<reference evidence="5" key="1">
    <citation type="submission" date="2022-01" db="EMBL/GenBank/DDBJ databases">
        <authorList>
            <person name="King R."/>
        </authorList>
    </citation>
    <scope>NUCLEOTIDE SEQUENCE</scope>
</reference>
<keyword evidence="2" id="KW-0716">Sensory transduction</keyword>
<dbReference type="Pfam" id="PF00339">
    <property type="entry name" value="Arrestin_N"/>
    <property type="match status" value="1"/>
</dbReference>
<dbReference type="GO" id="GO:0015031">
    <property type="term" value="P:protein transport"/>
    <property type="evidence" value="ECO:0007669"/>
    <property type="project" value="TreeGrafter"/>
</dbReference>